<name>A0ABW4E8T8_9LACO</name>
<feature type="transmembrane region" description="Helical" evidence="1">
    <location>
        <begin position="230"/>
        <end position="250"/>
    </location>
</feature>
<gene>
    <name evidence="2" type="ORF">ACFQ5J_13745</name>
</gene>
<dbReference type="EMBL" id="JBHTON010000056">
    <property type="protein sequence ID" value="MFD1486290.1"/>
    <property type="molecule type" value="Genomic_DNA"/>
</dbReference>
<feature type="transmembrane region" description="Helical" evidence="1">
    <location>
        <begin position="65"/>
        <end position="82"/>
    </location>
</feature>
<feature type="transmembrane region" description="Helical" evidence="1">
    <location>
        <begin position="20"/>
        <end position="53"/>
    </location>
</feature>
<reference evidence="3" key="1">
    <citation type="journal article" date="2019" name="Int. J. Syst. Evol. Microbiol.">
        <title>The Global Catalogue of Microorganisms (GCM) 10K type strain sequencing project: providing services to taxonomists for standard genome sequencing and annotation.</title>
        <authorList>
            <consortium name="The Broad Institute Genomics Platform"/>
            <consortium name="The Broad Institute Genome Sequencing Center for Infectious Disease"/>
            <person name="Wu L."/>
            <person name="Ma J."/>
        </authorList>
    </citation>
    <scope>NUCLEOTIDE SEQUENCE [LARGE SCALE GENOMIC DNA]</scope>
    <source>
        <strain evidence="3">CCM 8903</strain>
    </source>
</reference>
<evidence type="ECO:0000313" key="2">
    <source>
        <dbReference type="EMBL" id="MFD1486290.1"/>
    </source>
</evidence>
<organism evidence="2 3">
    <name type="scientific">Lacticaseibacillus baoqingensis</name>
    <dbReference type="NCBI Taxonomy" id="2486013"/>
    <lineage>
        <taxon>Bacteria</taxon>
        <taxon>Bacillati</taxon>
        <taxon>Bacillota</taxon>
        <taxon>Bacilli</taxon>
        <taxon>Lactobacillales</taxon>
        <taxon>Lactobacillaceae</taxon>
        <taxon>Lacticaseibacillus</taxon>
    </lineage>
</organism>
<keyword evidence="1" id="KW-0812">Transmembrane</keyword>
<feature type="transmembrane region" description="Helical" evidence="1">
    <location>
        <begin position="287"/>
        <end position="307"/>
    </location>
</feature>
<keyword evidence="1" id="KW-0472">Membrane</keyword>
<accession>A0ABW4E8T8</accession>
<proteinExistence type="predicted"/>
<keyword evidence="3" id="KW-1185">Reference proteome</keyword>
<sequence length="450" mass="49533">MLIIMRLFWRWPRFGQRQRALAAVGLTAAVGLGALLKPNLIVLLPALVIVALWLWRQKHFKAQHWALPILLVVLGFGLSRPASQGLQSLSHYTPNSAEVLPMTNWLRMGLNPQTTGRYSAQDVQQANQAPTPAAKQQQDLTVISQRLNQLGPLGLLRLWLGKLGYLLRVGGIQTWYNGGLRASPSWYQKHAAFFQALTKISYAAATVSLWLVFSWRLVHWRPELNQTTTTAIMLAVVTALGYLAFHTLLWEVSGRYGQVLLPLIMIGLAGIPAPAPVPKAKTARLPVLMSTATAIIWLLSGMIVSHLRPQKIIVAAQRSQLSAQYHAQPEQLQPQTVMQEAVRLNGPADYFSVQVHAQSQVQVVLQNLHTKKAYPLTAAGAVYRLHQHLPAGRYQITLLNASTASQAVDVVTTSAYQLNAFPLVINGDAHKTASLIYTSIDHEFGGGSHG</sequence>
<comment type="caution">
    <text evidence="2">The sequence shown here is derived from an EMBL/GenBank/DDBJ whole genome shotgun (WGS) entry which is preliminary data.</text>
</comment>
<evidence type="ECO:0000256" key="1">
    <source>
        <dbReference type="SAM" id="Phobius"/>
    </source>
</evidence>
<feature type="transmembrane region" description="Helical" evidence="1">
    <location>
        <begin position="256"/>
        <end position="275"/>
    </location>
</feature>
<evidence type="ECO:0000313" key="3">
    <source>
        <dbReference type="Proteomes" id="UP001597252"/>
    </source>
</evidence>
<keyword evidence="1" id="KW-1133">Transmembrane helix</keyword>
<feature type="transmembrane region" description="Helical" evidence="1">
    <location>
        <begin position="196"/>
        <end position="218"/>
    </location>
</feature>
<dbReference type="Proteomes" id="UP001597252">
    <property type="component" value="Unassembled WGS sequence"/>
</dbReference>
<dbReference type="RefSeq" id="WP_125754438.1">
    <property type="nucleotide sequence ID" value="NZ_JBHTON010000056.1"/>
</dbReference>
<protein>
    <recommendedName>
        <fullName evidence="4">DUF2142 domain-containing protein</fullName>
    </recommendedName>
</protein>
<evidence type="ECO:0008006" key="4">
    <source>
        <dbReference type="Google" id="ProtNLM"/>
    </source>
</evidence>